<organism evidence="2 3">
    <name type="scientific">Sporocytophaga myxococcoides</name>
    <dbReference type="NCBI Taxonomy" id="153721"/>
    <lineage>
        <taxon>Bacteria</taxon>
        <taxon>Pseudomonadati</taxon>
        <taxon>Bacteroidota</taxon>
        <taxon>Cytophagia</taxon>
        <taxon>Cytophagales</taxon>
        <taxon>Cytophagaceae</taxon>
        <taxon>Sporocytophaga</taxon>
    </lineage>
</organism>
<sequence length="128" mass="14510">MNTNSGIMRKIYTLLIVITVALSSCITGGKNKMSHKKASSSGAVASESKKSDKKVRANYRSNKFHPSASTYEKVEDPTLRAHKDLKESRKYKKYEAKRKNSQAQYLNTLNKTNKYKDSKVNSGKFSFY</sequence>
<feature type="compositionally biased region" description="Basic and acidic residues" evidence="1">
    <location>
        <begin position="72"/>
        <end position="98"/>
    </location>
</feature>
<gene>
    <name evidence="2" type="ORF">MYP_3103</name>
</gene>
<keyword evidence="3" id="KW-1185">Reference proteome</keyword>
<accession>A0A098LHF4</accession>
<comment type="caution">
    <text evidence="2">The sequence shown here is derived from an EMBL/GenBank/DDBJ whole genome shotgun (WGS) entry which is preliminary data.</text>
</comment>
<proteinExistence type="predicted"/>
<evidence type="ECO:0000256" key="1">
    <source>
        <dbReference type="SAM" id="MobiDB-lite"/>
    </source>
</evidence>
<dbReference type="STRING" id="153721.MYP_3103"/>
<name>A0A098LHF4_9BACT</name>
<dbReference type="AlphaFoldDB" id="A0A098LHF4"/>
<reference evidence="2 3" key="1">
    <citation type="submission" date="2014-09" db="EMBL/GenBank/DDBJ databases">
        <title>Sporocytophaga myxococcoides PG-01 genome sequencing.</title>
        <authorList>
            <person name="Liu L."/>
            <person name="Gao P.J."/>
            <person name="Chen G.J."/>
            <person name="Wang L.S."/>
        </authorList>
    </citation>
    <scope>NUCLEOTIDE SEQUENCE [LARGE SCALE GENOMIC DNA]</scope>
    <source>
        <strain evidence="2 3">PG-01</strain>
    </source>
</reference>
<dbReference type="EMBL" id="BBLT01000006">
    <property type="protein sequence ID" value="GAL85874.1"/>
    <property type="molecule type" value="Genomic_DNA"/>
</dbReference>
<evidence type="ECO:0000313" key="3">
    <source>
        <dbReference type="Proteomes" id="UP000030185"/>
    </source>
</evidence>
<protein>
    <submittedName>
        <fullName evidence="2">Uncharacterized protein</fullName>
    </submittedName>
</protein>
<feature type="region of interest" description="Disordered" evidence="1">
    <location>
        <begin position="28"/>
        <end position="110"/>
    </location>
</feature>
<feature type="compositionally biased region" description="Polar residues" evidence="1">
    <location>
        <begin position="101"/>
        <end position="110"/>
    </location>
</feature>
<evidence type="ECO:0000313" key="2">
    <source>
        <dbReference type="EMBL" id="GAL85874.1"/>
    </source>
</evidence>
<dbReference type="Proteomes" id="UP000030185">
    <property type="component" value="Unassembled WGS sequence"/>
</dbReference>